<dbReference type="PANTHER" id="PTHR21704:SF18">
    <property type="entry name" value="NIPPED-B-LIKE PROTEIN"/>
    <property type="match status" value="1"/>
</dbReference>
<organism evidence="7">
    <name type="scientific">Angiostrongylus costaricensis</name>
    <name type="common">Nematode worm</name>
    <dbReference type="NCBI Taxonomy" id="334426"/>
    <lineage>
        <taxon>Eukaryota</taxon>
        <taxon>Metazoa</taxon>
        <taxon>Ecdysozoa</taxon>
        <taxon>Nematoda</taxon>
        <taxon>Chromadorea</taxon>
        <taxon>Rhabditida</taxon>
        <taxon>Rhabditina</taxon>
        <taxon>Rhabditomorpha</taxon>
        <taxon>Strongyloidea</taxon>
        <taxon>Metastrongylidae</taxon>
        <taxon>Angiostrongylus</taxon>
    </lineage>
</organism>
<feature type="region of interest" description="Disordered" evidence="3">
    <location>
        <begin position="281"/>
        <end position="378"/>
    </location>
</feature>
<comment type="similarity">
    <text evidence="1">Belongs to the SCC2/Nipped-B family.</text>
</comment>
<feature type="coiled-coil region" evidence="2">
    <location>
        <begin position="55"/>
        <end position="158"/>
    </location>
</feature>
<name>A0A158PK98_ANGCS</name>
<keyword evidence="2" id="KW-0175">Coiled coil</keyword>
<dbReference type="GO" id="GO:1990414">
    <property type="term" value="P:replication-born double-strand break repair via sister chromatid exchange"/>
    <property type="evidence" value="ECO:0007669"/>
    <property type="project" value="TreeGrafter"/>
</dbReference>
<dbReference type="GO" id="GO:0090694">
    <property type="term" value="C:Scc2-Scc4 cohesin loading complex"/>
    <property type="evidence" value="ECO:0007669"/>
    <property type="project" value="TreeGrafter"/>
</dbReference>
<dbReference type="Proteomes" id="UP000267027">
    <property type="component" value="Unassembled WGS sequence"/>
</dbReference>
<feature type="compositionally biased region" description="Basic and acidic residues" evidence="3">
    <location>
        <begin position="400"/>
        <end position="423"/>
    </location>
</feature>
<evidence type="ECO:0000256" key="3">
    <source>
        <dbReference type="SAM" id="MobiDB-lite"/>
    </source>
</evidence>
<dbReference type="SUPFAM" id="SSF48371">
    <property type="entry name" value="ARM repeat"/>
    <property type="match status" value="1"/>
</dbReference>
<dbReference type="InterPro" id="IPR024986">
    <property type="entry name" value="Nipped-B_C"/>
</dbReference>
<feature type="compositionally biased region" description="Basic and acidic residues" evidence="3">
    <location>
        <begin position="369"/>
        <end position="378"/>
    </location>
</feature>
<dbReference type="GO" id="GO:0003682">
    <property type="term" value="F:chromatin binding"/>
    <property type="evidence" value="ECO:0007669"/>
    <property type="project" value="TreeGrafter"/>
</dbReference>
<feature type="region of interest" description="Disordered" evidence="3">
    <location>
        <begin position="802"/>
        <end position="821"/>
    </location>
</feature>
<evidence type="ECO:0000259" key="4">
    <source>
        <dbReference type="Pfam" id="PF12830"/>
    </source>
</evidence>
<evidence type="ECO:0000256" key="1">
    <source>
        <dbReference type="RuleBase" id="RU364107"/>
    </source>
</evidence>
<gene>
    <name evidence="5" type="ORF">ACOC_LOCUS9791</name>
</gene>
<protein>
    <recommendedName>
        <fullName evidence="1">Nipped-B protein</fullName>
    </recommendedName>
</protein>
<sequence>MDPHNPQGNGNINMGIQGQQMGSQALGQTQYNQQMLLAQQQYMSSFNPFYGNNQHNHQQRLLEEQQRQIELARQQQQRQQQEELARQQRIKEAEEQQRQRELLAQREKEQKELLKQQEEAARIAEEKRRKEEAGRRKLEELRKIREEQLRKQQEALQAQHDMRDRVNQVQAGQALTLVATHFNTSYTRDPALVQMVSHALSNVDVSDTRTRMDIHDGIPESNDLPRDLMPHFINAIMDVNCNALDVEPEHNMEAPEHLLNDMELDPAASFRTLNATTVVSTPSTTEMQQNQTEAQDKPSTSTANGETSFVAPVLEGRDNTQLRRQMASVGKQPKASQQRKKRDQVESLYDSLTDYFDPSDGRRQRKRTKTLEEEQADQRDLELIAAMEAQSAATVPNDVTMDHNDEQKRGDGSDEDHKFYEKRDRRRKRKEDVSDRPPTPTDIIQKRDQEWSERQRKRLEKFRRRKGNESDHECWNNDVMAEYDSKARLNIIIDQIFDQVEDLDIMNITQDGKDDESEDDEGVSPELLIDRSVLDDLRNEVQKLLTWKKLTSISSDRLIKLITILERNMRYVVSSDGTRLLLPISSEDDGEEYKLTRELLDDRLIRGADSACTALMIMTCHKMPKQVYIEDAIERSINLCRHYLKNVIYPASDPLYGPGRKQKTDEKRRKKIEQVHRSPTVQLLYSRMTELVHSFSYLVRQTDLAEICVHHLASIAIQAFFVNNVGELQQSACNLAANIFTSAKEPVRIGMLNDILNSLHRSPAGRNANNGYRFGPEQWISNTTVLVLQLLQSVVRVPERIHNKGDKREDPDSEPDWQPDSIVPSSYKEVQSLAQVFASGFLSRCSSKGNRNESEEDYRALFDCFLQDMLTAFNKPEFPAAEMFLQVVGNLLVKNCRNKSADIAIRTVSLEYLGLITSRLRSSMIWSVEDSKERMDLVVKTIKYEENVQEDGTSLWPSVADVDISDMTFSEKQMELERALIDYIIANKDITVEYAVRFYCCVWYKEILEDLQELEARYAESKRDNLSEKEHRKNESRFLKKVKRAQTQKIFLIDLLNKKKDRQRRYEKAKRFGNSMLESDVAWCIKYLAAKREFTHSFDSFLKQIVNCITSETTVSLRTKAMRCLTQIIESDQSVLLMPECLTVQPEVSSAAHNRMTDSNAAVREATVEMIGKFLVANYDAIPTYYPLLAERLMDTGVAVRKRVIRIMREICEKYPNFEQIPNMLSQIVRRVQDEDGVKKLVLETFQSLWFQPVSERNTPALLKKVVVMTKVVQICAEEMKLETLEALFHSLLKNGDKSALSASRQIVDMFMDNVLTLENIMAAENGVSVNASNEDLKVAEVHKSNQERLLACLNTLTLFSKVRPELLVRHAETLQPYLSISATQKSEMLVLNEVIGMLERVVPLMSHPSDAFLTTQDQTLANLAANASGVATTTMTISCISAIWHRFGRPQVPAIATVFKNYLEFLVRVKNALDNNKGNHQLDGPKILRIQRFLCGVGVMARYFDFDSIIEDPEFERKIFPAHLIRPDLSFSTADVSAYHNEDKPRRIRDNVYDVLFFFSRSTVPSMRFKAFAALGHLCARYPEYFTCRGVRDMYHFLLSSDDPSYMEMRLQALQNLEEFLKSEELKLIKGDQDFGKTKEQENIKEMDQAGSGLGSTIIQIYWQAVLQGYFSSNNAIRCHSAQVASLTYTQGLVTPGTSIATLIAMTTDPLPIVRNRVEAMLKDIDAKYSGMIQSTAAQGVRKAYQLQERIRGACGDSERVIRGIRAFDSSTYATSNVRIDPSTGLPRHSNDGQAVLSGLYQRLRGNRQQRRSFLTSVLRLFSEDSREKLRLNEWIFVADNIAMFPYQVMDEPLYVIHTIDSIVSLSGQSLLVQCKAHLRTRQPYYTSQQQPQQERNQLPEDDDLLFEPEPLYNRFPEEKGPLYDLMDNSQACFLLLYLKNFLMKLYGFTEAKVQEYSPSEAAKIYEKALSSRKNVQMFNPLAALDGGRRRDGQGGLEHLANDRQSIQSHFNLATKICNFRKMLLSLDRLDNDDDSEYESEFGAGAITKDQQDENEVECTVTSNVADVDS</sequence>
<proteinExistence type="inferred from homology"/>
<evidence type="ECO:0000313" key="5">
    <source>
        <dbReference type="EMBL" id="VDM61376.1"/>
    </source>
</evidence>
<comment type="subcellular location">
    <subcellularLocation>
        <location evidence="1">Nucleus</location>
    </subcellularLocation>
</comment>
<accession>A0A158PK98</accession>
<dbReference type="InterPro" id="IPR033031">
    <property type="entry name" value="Scc2/Nipped-B"/>
</dbReference>
<feature type="domain" description="Sister chromatid cohesion C-terminal" evidence="4">
    <location>
        <begin position="1657"/>
        <end position="1864"/>
    </location>
</feature>
<dbReference type="EMBL" id="UYYA01004354">
    <property type="protein sequence ID" value="VDM61376.1"/>
    <property type="molecule type" value="Genomic_DNA"/>
</dbReference>
<dbReference type="Gene3D" id="1.25.10.10">
    <property type="entry name" value="Leucine-rich Repeat Variant"/>
    <property type="match status" value="1"/>
</dbReference>
<dbReference type="InterPro" id="IPR016024">
    <property type="entry name" value="ARM-type_fold"/>
</dbReference>
<evidence type="ECO:0000256" key="2">
    <source>
        <dbReference type="SAM" id="Coils"/>
    </source>
</evidence>
<dbReference type="WBParaSite" id="ACOC_0000979001-mRNA-1">
    <property type="protein sequence ID" value="ACOC_0000979001-mRNA-1"/>
    <property type="gene ID" value="ACOC_0000979001"/>
</dbReference>
<dbReference type="PANTHER" id="PTHR21704">
    <property type="entry name" value="NIPPED-B-LIKE PROTEIN DELANGIN SCC2-RELATED"/>
    <property type="match status" value="1"/>
</dbReference>
<dbReference type="GO" id="GO:0034087">
    <property type="term" value="P:establishment of mitotic sister chromatid cohesion"/>
    <property type="evidence" value="ECO:0007669"/>
    <property type="project" value="TreeGrafter"/>
</dbReference>
<dbReference type="Pfam" id="PF20168">
    <property type="entry name" value="PDS5"/>
    <property type="match status" value="1"/>
</dbReference>
<dbReference type="OMA" id="GSTDWPA"/>
<feature type="compositionally biased region" description="Polar residues" evidence="3">
    <location>
        <begin position="281"/>
        <end position="307"/>
    </location>
</feature>
<dbReference type="Pfam" id="PF12830">
    <property type="entry name" value="Nipped-B_C"/>
    <property type="match status" value="1"/>
</dbReference>
<dbReference type="CDD" id="cd23958">
    <property type="entry name" value="SCC2"/>
    <property type="match status" value="1"/>
</dbReference>
<reference evidence="7" key="1">
    <citation type="submission" date="2016-04" db="UniProtKB">
        <authorList>
            <consortium name="WormBaseParasite"/>
        </authorList>
    </citation>
    <scope>IDENTIFICATION</scope>
</reference>
<evidence type="ECO:0000313" key="7">
    <source>
        <dbReference type="WBParaSite" id="ACOC_0000979001-mRNA-1"/>
    </source>
</evidence>
<dbReference type="STRING" id="334426.A0A158PK98"/>
<feature type="region of interest" description="Disordered" evidence="3">
    <location>
        <begin position="392"/>
        <end position="450"/>
    </location>
</feature>
<keyword evidence="1" id="KW-0677">Repeat</keyword>
<dbReference type="GO" id="GO:0071169">
    <property type="term" value="P:establishment of protein localization to chromatin"/>
    <property type="evidence" value="ECO:0007669"/>
    <property type="project" value="TreeGrafter"/>
</dbReference>
<dbReference type="OrthoDB" id="418242at2759"/>
<keyword evidence="6" id="KW-1185">Reference proteome</keyword>
<dbReference type="GO" id="GO:0140588">
    <property type="term" value="P:chromatin looping"/>
    <property type="evidence" value="ECO:0007669"/>
    <property type="project" value="InterPro"/>
</dbReference>
<dbReference type="GO" id="GO:0010468">
    <property type="term" value="P:regulation of gene expression"/>
    <property type="evidence" value="ECO:0007669"/>
    <property type="project" value="InterPro"/>
</dbReference>
<keyword evidence="1" id="KW-0539">Nucleus</keyword>
<feature type="compositionally biased region" description="Polar residues" evidence="3">
    <location>
        <begin position="2061"/>
        <end position="2071"/>
    </location>
</feature>
<feature type="region of interest" description="Disordered" evidence="3">
    <location>
        <begin position="2051"/>
        <end position="2071"/>
    </location>
</feature>
<dbReference type="GO" id="GO:0061775">
    <property type="term" value="F:cohesin loader activity"/>
    <property type="evidence" value="ECO:0007669"/>
    <property type="project" value="InterPro"/>
</dbReference>
<feature type="coiled-coil region" evidence="2">
    <location>
        <begin position="1004"/>
        <end position="1031"/>
    </location>
</feature>
<dbReference type="InterPro" id="IPR011989">
    <property type="entry name" value="ARM-like"/>
</dbReference>
<keyword evidence="1" id="KW-0131">Cell cycle</keyword>
<evidence type="ECO:0000313" key="6">
    <source>
        <dbReference type="Proteomes" id="UP000267027"/>
    </source>
</evidence>
<reference evidence="5 6" key="2">
    <citation type="submission" date="2018-11" db="EMBL/GenBank/DDBJ databases">
        <authorList>
            <consortium name="Pathogen Informatics"/>
        </authorList>
    </citation>
    <scope>NUCLEOTIDE SEQUENCE [LARGE SCALE GENOMIC DNA]</scope>
    <source>
        <strain evidence="5 6">Costa Rica</strain>
    </source>
</reference>